<dbReference type="PANTHER" id="PTHR33375:SF1">
    <property type="entry name" value="CHROMOSOME-PARTITIONING PROTEIN PARB-RELATED"/>
    <property type="match status" value="1"/>
</dbReference>
<dbReference type="SUPFAM" id="SSF110849">
    <property type="entry name" value="ParB/Sulfiredoxin"/>
    <property type="match status" value="1"/>
</dbReference>
<dbReference type="AlphaFoldDB" id="A0A7X2P4N0"/>
<dbReference type="SMART" id="SM00470">
    <property type="entry name" value="ParB"/>
    <property type="match status" value="1"/>
</dbReference>
<feature type="region of interest" description="Disordered" evidence="1">
    <location>
        <begin position="267"/>
        <end position="291"/>
    </location>
</feature>
<dbReference type="PANTHER" id="PTHR33375">
    <property type="entry name" value="CHROMOSOME-PARTITIONING PROTEIN PARB-RELATED"/>
    <property type="match status" value="1"/>
</dbReference>
<keyword evidence="4" id="KW-1185">Reference proteome</keyword>
<name>A0A7X2P4N0_9FIRM</name>
<dbReference type="EMBL" id="VUMS01000025">
    <property type="protein sequence ID" value="MST67425.1"/>
    <property type="molecule type" value="Genomic_DNA"/>
</dbReference>
<dbReference type="GO" id="GO:0005694">
    <property type="term" value="C:chromosome"/>
    <property type="evidence" value="ECO:0007669"/>
    <property type="project" value="TreeGrafter"/>
</dbReference>
<organism evidence="3 4">
    <name type="scientific">Oliverpabstia intestinalis</name>
    <dbReference type="NCBI Taxonomy" id="2606633"/>
    <lineage>
        <taxon>Bacteria</taxon>
        <taxon>Bacillati</taxon>
        <taxon>Bacillota</taxon>
        <taxon>Clostridia</taxon>
        <taxon>Lachnospirales</taxon>
        <taxon>Lachnospiraceae</taxon>
        <taxon>Oliverpabstia</taxon>
    </lineage>
</organism>
<dbReference type="SUPFAM" id="SSF109709">
    <property type="entry name" value="KorB DNA-binding domain-like"/>
    <property type="match status" value="1"/>
</dbReference>
<dbReference type="RefSeq" id="WP_154432823.1">
    <property type="nucleotide sequence ID" value="NZ_VUMS01000025.1"/>
</dbReference>
<evidence type="ECO:0000259" key="2">
    <source>
        <dbReference type="SMART" id="SM00470"/>
    </source>
</evidence>
<dbReference type="Pfam" id="PF02195">
    <property type="entry name" value="ParB_N"/>
    <property type="match status" value="1"/>
</dbReference>
<protein>
    <recommendedName>
        <fullName evidence="2">ParB-like N-terminal domain-containing protein</fullName>
    </recommendedName>
</protein>
<dbReference type="Proteomes" id="UP000440513">
    <property type="component" value="Unassembled WGS sequence"/>
</dbReference>
<comment type="caution">
    <text evidence="3">The sequence shown here is derived from an EMBL/GenBank/DDBJ whole genome shotgun (WGS) entry which is preliminary data.</text>
</comment>
<accession>A0A7X2P4N0</accession>
<evidence type="ECO:0000256" key="1">
    <source>
        <dbReference type="SAM" id="MobiDB-lite"/>
    </source>
</evidence>
<dbReference type="InterPro" id="IPR036086">
    <property type="entry name" value="ParB/Sulfiredoxin_sf"/>
</dbReference>
<feature type="domain" description="ParB-like N-terminal" evidence="2">
    <location>
        <begin position="31"/>
        <end position="130"/>
    </location>
</feature>
<proteinExistence type="predicted"/>
<dbReference type="InterPro" id="IPR003115">
    <property type="entry name" value="ParB_N"/>
</dbReference>
<dbReference type="Gene3D" id="3.90.1530.10">
    <property type="entry name" value="Conserved hypothetical protein from pyrococcus furiosus pfu- 392566-001, ParB domain"/>
    <property type="match status" value="1"/>
</dbReference>
<feature type="compositionally biased region" description="Acidic residues" evidence="1">
    <location>
        <begin position="278"/>
        <end position="289"/>
    </location>
</feature>
<dbReference type="GO" id="GO:0007059">
    <property type="term" value="P:chromosome segregation"/>
    <property type="evidence" value="ECO:0007669"/>
    <property type="project" value="TreeGrafter"/>
</dbReference>
<reference evidence="3 4" key="1">
    <citation type="submission" date="2019-08" db="EMBL/GenBank/DDBJ databases">
        <title>In-depth cultivation of the pig gut microbiome towards novel bacterial diversity and tailored functional studies.</title>
        <authorList>
            <person name="Wylensek D."/>
            <person name="Hitch T.C.A."/>
            <person name="Clavel T."/>
        </authorList>
    </citation>
    <scope>NUCLEOTIDE SEQUENCE [LARGE SCALE GENOMIC DNA]</scope>
    <source>
        <strain evidence="3 4">BSM-380-WT-5A</strain>
    </source>
</reference>
<gene>
    <name evidence="3" type="ORF">FYJ57_12030</name>
</gene>
<sequence>MKEFTLGNGLGNMKPSNFSAGINTQRFGQVIYVSPDLVIPNPKNKYEVTNIDELADNIAVYGLLQPLLVKGPFPDKTYMLLGGERRWTAIKKVMAENPEAAKKLEKIPVEVYGPSDLDEIDEEIIIRETNSQARNMEKYRKQDVWELFDLYKKKQERGDAIPENIIKRISEKMGIGQRQVQKIVSIDEYMIPEMKEKVEDGSISINKASKIAHLSKEKQEELYKILEDTGTIDMSTIQEIEAKKMSVPETDDSFEAFEKALFPEKYQDENIPGQKDSEELDDWDQEEPLTEAQKQEQAFLEQILTWIYKVGNLPEMEFYQRSALEQMQRMIQSILKR</sequence>
<evidence type="ECO:0000313" key="3">
    <source>
        <dbReference type="EMBL" id="MST67425.1"/>
    </source>
</evidence>
<dbReference type="InterPro" id="IPR050336">
    <property type="entry name" value="Chromosome_partition/occlusion"/>
</dbReference>
<dbReference type="Gene3D" id="1.10.10.2830">
    <property type="match status" value="1"/>
</dbReference>
<evidence type="ECO:0000313" key="4">
    <source>
        <dbReference type="Proteomes" id="UP000440513"/>
    </source>
</evidence>